<evidence type="ECO:0000313" key="1">
    <source>
        <dbReference type="EMBL" id="CAG8653412.1"/>
    </source>
</evidence>
<feature type="non-terminal residue" evidence="1">
    <location>
        <position position="1"/>
    </location>
</feature>
<keyword evidence="2" id="KW-1185">Reference proteome</keyword>
<comment type="caution">
    <text evidence="1">The sequence shown here is derived from an EMBL/GenBank/DDBJ whole genome shotgun (WGS) entry which is preliminary data.</text>
</comment>
<reference evidence="1" key="1">
    <citation type="submission" date="2021-06" db="EMBL/GenBank/DDBJ databases">
        <authorList>
            <person name="Kallberg Y."/>
            <person name="Tangrot J."/>
            <person name="Rosling A."/>
        </authorList>
    </citation>
    <scope>NUCLEOTIDE SEQUENCE</scope>
    <source>
        <strain evidence="1">AU212A</strain>
    </source>
</reference>
<accession>A0ACA9NF10</accession>
<dbReference type="EMBL" id="CAJVPM010024379">
    <property type="protein sequence ID" value="CAG8653412.1"/>
    <property type="molecule type" value="Genomic_DNA"/>
</dbReference>
<protein>
    <submittedName>
        <fullName evidence="1">11091_t:CDS:1</fullName>
    </submittedName>
</protein>
<dbReference type="Proteomes" id="UP000789860">
    <property type="component" value="Unassembled WGS sequence"/>
</dbReference>
<sequence>APINSITDESLEIIRCLLVSCNHLEGFALRAQRSVQELIEYDKHLLDGDILFNLFIDHAPNSLCNLKFDYSEDDCETAFKFSYAAIKLFLINWEKQRRKKLGLSIVIENLGMLTHELHAIEDILYEYRVKNVLETCKLSSKSPLIFSIRAEDWQRSIHDD</sequence>
<gene>
    <name evidence="1" type="ORF">SCALOS_LOCUS8746</name>
</gene>
<proteinExistence type="predicted"/>
<organism evidence="1 2">
    <name type="scientific">Scutellospora calospora</name>
    <dbReference type="NCBI Taxonomy" id="85575"/>
    <lineage>
        <taxon>Eukaryota</taxon>
        <taxon>Fungi</taxon>
        <taxon>Fungi incertae sedis</taxon>
        <taxon>Mucoromycota</taxon>
        <taxon>Glomeromycotina</taxon>
        <taxon>Glomeromycetes</taxon>
        <taxon>Diversisporales</taxon>
        <taxon>Gigasporaceae</taxon>
        <taxon>Scutellospora</taxon>
    </lineage>
</organism>
<evidence type="ECO:0000313" key="2">
    <source>
        <dbReference type="Proteomes" id="UP000789860"/>
    </source>
</evidence>
<name>A0ACA9NF10_9GLOM</name>